<protein>
    <submittedName>
        <fullName evidence="1">Uncharacterized protein</fullName>
    </submittedName>
</protein>
<accession>A0A226E9Q0</accession>
<sequence length="175" mass="19313">HAKIEEEEINLAMSEGGKRIPLLDIYLSENLVVTSITRGGVVDRDGRKSEICPLRRHFGDHAKFRVKRLVFVEEDEASPEEGESSQCERVLASLVTKVDKIRDEMRVILAKLDTKTVEGVTMVGESVTMAEEGHLPMGEVGEGEITRVKDGDDNETAHVVGSDLAWLDGGWVLLS</sequence>
<evidence type="ECO:0000313" key="1">
    <source>
        <dbReference type="EMBL" id="OXA53561.1"/>
    </source>
</evidence>
<evidence type="ECO:0000313" key="2">
    <source>
        <dbReference type="Proteomes" id="UP000198287"/>
    </source>
</evidence>
<gene>
    <name evidence="1" type="ORF">Fcan01_10137</name>
</gene>
<comment type="caution">
    <text evidence="1">The sequence shown here is derived from an EMBL/GenBank/DDBJ whole genome shotgun (WGS) entry which is preliminary data.</text>
</comment>
<name>A0A226E9Q0_FOLCA</name>
<organism evidence="1 2">
    <name type="scientific">Folsomia candida</name>
    <name type="common">Springtail</name>
    <dbReference type="NCBI Taxonomy" id="158441"/>
    <lineage>
        <taxon>Eukaryota</taxon>
        <taxon>Metazoa</taxon>
        <taxon>Ecdysozoa</taxon>
        <taxon>Arthropoda</taxon>
        <taxon>Hexapoda</taxon>
        <taxon>Collembola</taxon>
        <taxon>Entomobryomorpha</taxon>
        <taxon>Isotomoidea</taxon>
        <taxon>Isotomidae</taxon>
        <taxon>Proisotominae</taxon>
        <taxon>Folsomia</taxon>
    </lineage>
</organism>
<dbReference type="EMBL" id="LNIX01000005">
    <property type="protein sequence ID" value="OXA53561.1"/>
    <property type="molecule type" value="Genomic_DNA"/>
</dbReference>
<dbReference type="Proteomes" id="UP000198287">
    <property type="component" value="Unassembled WGS sequence"/>
</dbReference>
<feature type="non-terminal residue" evidence="1">
    <location>
        <position position="1"/>
    </location>
</feature>
<reference evidence="1 2" key="1">
    <citation type="submission" date="2015-12" db="EMBL/GenBank/DDBJ databases">
        <title>The genome of Folsomia candida.</title>
        <authorList>
            <person name="Faddeeva A."/>
            <person name="Derks M.F."/>
            <person name="Anvar Y."/>
            <person name="Smit S."/>
            <person name="Van Straalen N."/>
            <person name="Roelofs D."/>
        </authorList>
    </citation>
    <scope>NUCLEOTIDE SEQUENCE [LARGE SCALE GENOMIC DNA]</scope>
    <source>
        <strain evidence="1 2">VU population</strain>
        <tissue evidence="1">Whole body</tissue>
    </source>
</reference>
<proteinExistence type="predicted"/>
<keyword evidence="2" id="KW-1185">Reference proteome</keyword>
<dbReference type="AlphaFoldDB" id="A0A226E9Q0"/>